<dbReference type="Pfam" id="PF03572">
    <property type="entry name" value="Peptidase_S41"/>
    <property type="match status" value="1"/>
</dbReference>
<evidence type="ECO:0000259" key="2">
    <source>
        <dbReference type="Pfam" id="PF03572"/>
    </source>
</evidence>
<organism evidence="3 4">
    <name type="scientific">Actinoplanes aureus</name>
    <dbReference type="NCBI Taxonomy" id="2792083"/>
    <lineage>
        <taxon>Bacteria</taxon>
        <taxon>Bacillati</taxon>
        <taxon>Actinomycetota</taxon>
        <taxon>Actinomycetes</taxon>
        <taxon>Micromonosporales</taxon>
        <taxon>Micromonosporaceae</taxon>
        <taxon>Actinoplanes</taxon>
    </lineage>
</organism>
<comment type="caution">
    <text evidence="3">The sequence shown here is derived from an EMBL/GenBank/DDBJ whole genome shotgun (WGS) entry which is preliminary data.</text>
</comment>
<dbReference type="InterPro" id="IPR029045">
    <property type="entry name" value="ClpP/crotonase-like_dom_sf"/>
</dbReference>
<dbReference type="Gene3D" id="3.90.226.10">
    <property type="entry name" value="2-enoyl-CoA Hydratase, Chain A, domain 1"/>
    <property type="match status" value="1"/>
</dbReference>
<dbReference type="Proteomes" id="UP000598146">
    <property type="component" value="Unassembled WGS sequence"/>
</dbReference>
<gene>
    <name evidence="3" type="ORF">I4J89_35460</name>
</gene>
<dbReference type="SUPFAM" id="SSF52096">
    <property type="entry name" value="ClpP/crotonase"/>
    <property type="match status" value="1"/>
</dbReference>
<dbReference type="GO" id="GO:0008236">
    <property type="term" value="F:serine-type peptidase activity"/>
    <property type="evidence" value="ECO:0007669"/>
    <property type="project" value="InterPro"/>
</dbReference>
<keyword evidence="4" id="KW-1185">Reference proteome</keyword>
<dbReference type="InterPro" id="IPR005151">
    <property type="entry name" value="Tail-specific_protease"/>
</dbReference>
<proteinExistence type="predicted"/>
<dbReference type="PANTHER" id="PTHR32060:SF22">
    <property type="entry name" value="CARBOXYL-TERMINAL-PROCESSING PEPTIDASE 3, CHLOROPLASTIC"/>
    <property type="match status" value="1"/>
</dbReference>
<evidence type="ECO:0000313" key="3">
    <source>
        <dbReference type="EMBL" id="MBG0566758.1"/>
    </source>
</evidence>
<reference evidence="3" key="1">
    <citation type="submission" date="2020-11" db="EMBL/GenBank/DDBJ databases">
        <title>Isolation and identification of active actinomycetes.</title>
        <authorList>
            <person name="Sun X."/>
        </authorList>
    </citation>
    <scope>NUCLEOTIDE SEQUENCE</scope>
    <source>
        <strain evidence="3">NEAU-A11</strain>
    </source>
</reference>
<name>A0A931G0G5_9ACTN</name>
<dbReference type="GO" id="GO:0004175">
    <property type="term" value="F:endopeptidase activity"/>
    <property type="evidence" value="ECO:0007669"/>
    <property type="project" value="TreeGrafter"/>
</dbReference>
<sequence>MFDRSGSDPNEFAAFGEATNEIAAFRALTEGNNFPLEDRTALVDQALLLIDRIFVHLMHKRAMYAIDPRQRLRLLRFRASRMSDAEFHAELLRIFVELRDLHTNYILPRPYRGPVAFLGVLLEQYWEDDEPHWMVSKVYDQITGVTDLRPGCEVVYWNGAPVELAVARNADREPGSNPAARTARGLERMTLRKLALSPVPDEDWVDLVYRAGDGALRQTRLPWRILGPADLEARAPGIDTADDAALDGEFEGLPVAQTLAVDLRTEAVRLLKKQLFVPSAKKAEEQRAAGSDTAPEPTQSQIAAGELPTTRPDELRARRVPTPDGDYGHLRIYTFFIEDGNVRAFVDEVRRLVQLLPQHGLIIDVRGNGGGHIVAAEYLLQYFSRKRVQPERLQLINSDGTLALCRAVEQLNPWAQSIADSVETGAQYSDAIPLWSEDAINEVGRIYDGPVILITDALCYSATDMFAAGFQDHEIGTVLGTDETTGAGGANVWPHGLLMSQWPDGPFTALPGGAEFRVALRRTLRVGKLAGQPLEDFGVRAEATHRLTRRDLLDNNADLMDHAIGLLKGQA</sequence>
<dbReference type="RefSeq" id="WP_196418526.1">
    <property type="nucleotide sequence ID" value="NZ_JADQTO010000022.1"/>
</dbReference>
<dbReference type="GO" id="GO:0006508">
    <property type="term" value="P:proteolysis"/>
    <property type="evidence" value="ECO:0007669"/>
    <property type="project" value="InterPro"/>
</dbReference>
<feature type="region of interest" description="Disordered" evidence="1">
    <location>
        <begin position="282"/>
        <end position="321"/>
    </location>
</feature>
<accession>A0A931G0G5</accession>
<protein>
    <submittedName>
        <fullName evidence="3">Peptidase S41</fullName>
    </submittedName>
</protein>
<dbReference type="PANTHER" id="PTHR32060">
    <property type="entry name" value="TAIL-SPECIFIC PROTEASE"/>
    <property type="match status" value="1"/>
</dbReference>
<evidence type="ECO:0000256" key="1">
    <source>
        <dbReference type="SAM" id="MobiDB-lite"/>
    </source>
</evidence>
<evidence type="ECO:0000313" key="4">
    <source>
        <dbReference type="Proteomes" id="UP000598146"/>
    </source>
</evidence>
<dbReference type="EMBL" id="JADQTO010000022">
    <property type="protein sequence ID" value="MBG0566758.1"/>
    <property type="molecule type" value="Genomic_DNA"/>
</dbReference>
<dbReference type="AlphaFoldDB" id="A0A931G0G5"/>
<feature type="domain" description="Tail specific protease" evidence="2">
    <location>
        <begin position="327"/>
        <end position="490"/>
    </location>
</feature>